<evidence type="ECO:0000256" key="4">
    <source>
        <dbReference type="ARBA" id="ARBA00022692"/>
    </source>
</evidence>
<keyword evidence="9 12" id="KW-0407">Ion channel</keyword>
<comment type="subcellular location">
    <subcellularLocation>
        <location evidence="1 12">Cell membrane</location>
        <topology evidence="1 12">Multi-pass membrane protein</topology>
    </subcellularLocation>
</comment>
<evidence type="ECO:0000256" key="7">
    <source>
        <dbReference type="ARBA" id="ARBA00023065"/>
    </source>
</evidence>
<feature type="transmembrane region" description="Helical" evidence="12">
    <location>
        <begin position="6"/>
        <end position="25"/>
    </location>
</feature>
<keyword evidence="5 12" id="KW-1133">Transmembrane helix</keyword>
<evidence type="ECO:0000256" key="10">
    <source>
        <dbReference type="ARBA" id="ARBA00035120"/>
    </source>
</evidence>
<evidence type="ECO:0000256" key="2">
    <source>
        <dbReference type="ARBA" id="ARBA00022475"/>
    </source>
</evidence>
<evidence type="ECO:0000256" key="5">
    <source>
        <dbReference type="ARBA" id="ARBA00022989"/>
    </source>
</evidence>
<dbReference type="Proteomes" id="UP000272908">
    <property type="component" value="Unassembled WGS sequence"/>
</dbReference>
<evidence type="ECO:0000256" key="1">
    <source>
        <dbReference type="ARBA" id="ARBA00004651"/>
    </source>
</evidence>
<keyword evidence="12" id="KW-0813">Transport</keyword>
<sequence length="116" mass="11499">MEPGLGSILAVMAGGGFGGMARAWLCTRIRGAAGVMLVNGTGSLALGYLAARAAPDSALWLFLATGVLGAYTTVSGFALQSLQMWQGGARFRAAANVVGSVAVAVAAVALGLWAGL</sequence>
<dbReference type="GO" id="GO:0046872">
    <property type="term" value="F:metal ion binding"/>
    <property type="evidence" value="ECO:0007669"/>
    <property type="project" value="UniProtKB-KW"/>
</dbReference>
<keyword evidence="8 12" id="KW-0472">Membrane</keyword>
<reference evidence="14" key="1">
    <citation type="submission" date="2018-08" db="EMBL/GenBank/DDBJ databases">
        <authorList>
            <person name="Rodrigo-Torres L."/>
            <person name="Arahal R. D."/>
            <person name="Lucena T."/>
        </authorList>
    </citation>
    <scope>NUCLEOTIDE SEQUENCE [LARGE SCALE GENOMIC DNA]</scope>
    <source>
        <strain evidence="14">CECT 7235</strain>
    </source>
</reference>
<protein>
    <recommendedName>
        <fullName evidence="12">Fluoride-specific ion channel FluC</fullName>
    </recommendedName>
</protein>
<comment type="catalytic activity">
    <reaction evidence="11">
        <text>fluoride(in) = fluoride(out)</text>
        <dbReference type="Rhea" id="RHEA:76159"/>
        <dbReference type="ChEBI" id="CHEBI:17051"/>
    </reaction>
    <physiologicalReaction direction="left-to-right" evidence="11">
        <dbReference type="Rhea" id="RHEA:76160"/>
    </physiologicalReaction>
</comment>
<dbReference type="GO" id="GO:0005886">
    <property type="term" value="C:plasma membrane"/>
    <property type="evidence" value="ECO:0007669"/>
    <property type="project" value="UniProtKB-SubCell"/>
</dbReference>
<evidence type="ECO:0000256" key="9">
    <source>
        <dbReference type="ARBA" id="ARBA00023303"/>
    </source>
</evidence>
<keyword evidence="4 12" id="KW-0812">Transmembrane</keyword>
<feature type="binding site" evidence="12">
    <location>
        <position position="72"/>
    </location>
    <ligand>
        <name>Na(+)</name>
        <dbReference type="ChEBI" id="CHEBI:29101"/>
        <note>structural</note>
    </ligand>
</feature>
<dbReference type="GO" id="GO:0140114">
    <property type="term" value="P:cellular detoxification of fluoride"/>
    <property type="evidence" value="ECO:0007669"/>
    <property type="project" value="UniProtKB-UniRule"/>
</dbReference>
<comment type="activity regulation">
    <text evidence="12">Na(+) is not transported, but it plays an essential structural role and its presence is essential for fluoride channel function.</text>
</comment>
<dbReference type="InterPro" id="IPR003691">
    <property type="entry name" value="FluC"/>
</dbReference>
<dbReference type="HAMAP" id="MF_00454">
    <property type="entry name" value="FluC"/>
    <property type="match status" value="1"/>
</dbReference>
<evidence type="ECO:0000313" key="13">
    <source>
        <dbReference type="EMBL" id="SUZ30286.1"/>
    </source>
</evidence>
<evidence type="ECO:0000256" key="11">
    <source>
        <dbReference type="ARBA" id="ARBA00035585"/>
    </source>
</evidence>
<keyword evidence="7 12" id="KW-0406">Ion transport</keyword>
<feature type="binding site" evidence="12">
    <location>
        <position position="69"/>
    </location>
    <ligand>
        <name>Na(+)</name>
        <dbReference type="ChEBI" id="CHEBI:29101"/>
        <note>structural</note>
    </ligand>
</feature>
<gene>
    <name evidence="13" type="primary">crcB_1</name>
    <name evidence="12" type="synonym">crcB</name>
    <name evidence="12" type="synonym">fluC</name>
    <name evidence="13" type="ORF">ROE7235_00004</name>
</gene>
<keyword evidence="2 12" id="KW-1003">Cell membrane</keyword>
<dbReference type="EMBL" id="UIHC01000001">
    <property type="protein sequence ID" value="SUZ30286.1"/>
    <property type="molecule type" value="Genomic_DNA"/>
</dbReference>
<keyword evidence="14" id="KW-1185">Reference proteome</keyword>
<dbReference type="AlphaFoldDB" id="A0A3B0MQP9"/>
<keyword evidence="3" id="KW-0997">Cell inner membrane</keyword>
<comment type="similarity">
    <text evidence="10 12">Belongs to the fluoride channel Fluc/FEX (TC 1.A.43) family.</text>
</comment>
<dbReference type="Pfam" id="PF02537">
    <property type="entry name" value="CRCB"/>
    <property type="match status" value="1"/>
</dbReference>
<organism evidence="13 14">
    <name type="scientific">Roseinatronobacter ekhonensis</name>
    <dbReference type="NCBI Taxonomy" id="254356"/>
    <lineage>
        <taxon>Bacteria</taxon>
        <taxon>Pseudomonadati</taxon>
        <taxon>Pseudomonadota</taxon>
        <taxon>Alphaproteobacteria</taxon>
        <taxon>Rhodobacterales</taxon>
        <taxon>Paracoccaceae</taxon>
        <taxon>Roseinatronobacter</taxon>
    </lineage>
</organism>
<evidence type="ECO:0000256" key="8">
    <source>
        <dbReference type="ARBA" id="ARBA00023136"/>
    </source>
</evidence>
<feature type="transmembrane region" description="Helical" evidence="12">
    <location>
        <begin position="57"/>
        <end position="79"/>
    </location>
</feature>
<proteinExistence type="inferred from homology"/>
<evidence type="ECO:0000256" key="3">
    <source>
        <dbReference type="ARBA" id="ARBA00022519"/>
    </source>
</evidence>
<name>A0A3B0MQP9_9RHOB</name>
<evidence type="ECO:0000313" key="14">
    <source>
        <dbReference type="Proteomes" id="UP000272908"/>
    </source>
</evidence>
<feature type="transmembrane region" description="Helical" evidence="12">
    <location>
        <begin position="32"/>
        <end position="51"/>
    </location>
</feature>
<evidence type="ECO:0000256" key="12">
    <source>
        <dbReference type="HAMAP-Rule" id="MF_00454"/>
    </source>
</evidence>
<keyword evidence="6 12" id="KW-0915">Sodium</keyword>
<dbReference type="GO" id="GO:0062054">
    <property type="term" value="F:fluoride channel activity"/>
    <property type="evidence" value="ECO:0007669"/>
    <property type="project" value="UniProtKB-UniRule"/>
</dbReference>
<evidence type="ECO:0000256" key="6">
    <source>
        <dbReference type="ARBA" id="ARBA00023053"/>
    </source>
</evidence>
<accession>A0A3B0MQP9</accession>
<keyword evidence="12" id="KW-0479">Metal-binding</keyword>
<feature type="transmembrane region" description="Helical" evidence="12">
    <location>
        <begin position="91"/>
        <end position="114"/>
    </location>
</feature>
<comment type="function">
    <text evidence="12">Fluoride-specific ion channel. Important for reducing fluoride concentration in the cell, thus reducing its toxicity.</text>
</comment>